<dbReference type="OrthoDB" id="7905859at2"/>
<keyword evidence="1" id="KW-1133">Transmembrane helix</keyword>
<protein>
    <recommendedName>
        <fullName evidence="4">NADH:quinone oxidoreductase/Mrp antiporter membrane subunit domain-containing protein</fullName>
    </recommendedName>
</protein>
<keyword evidence="3" id="KW-1185">Reference proteome</keyword>
<feature type="transmembrane region" description="Helical" evidence="1">
    <location>
        <begin position="396"/>
        <end position="415"/>
    </location>
</feature>
<evidence type="ECO:0000313" key="2">
    <source>
        <dbReference type="EMBL" id="SFH58455.1"/>
    </source>
</evidence>
<dbReference type="STRING" id="1576369.SAMN05421753_101295"/>
<dbReference type="Proteomes" id="UP000199518">
    <property type="component" value="Unassembled WGS sequence"/>
</dbReference>
<feature type="transmembrane region" description="Helical" evidence="1">
    <location>
        <begin position="95"/>
        <end position="127"/>
    </location>
</feature>
<feature type="transmembrane region" description="Helical" evidence="1">
    <location>
        <begin position="200"/>
        <end position="222"/>
    </location>
</feature>
<feature type="transmembrane region" description="Helical" evidence="1">
    <location>
        <begin position="351"/>
        <end position="376"/>
    </location>
</feature>
<accession>A0A1I3B804</accession>
<dbReference type="AlphaFoldDB" id="A0A1I3B804"/>
<gene>
    <name evidence="2" type="ORF">SAMN05421753_101295</name>
</gene>
<feature type="transmembrane region" description="Helical" evidence="1">
    <location>
        <begin position="264"/>
        <end position="281"/>
    </location>
</feature>
<dbReference type="RefSeq" id="WP_092047255.1">
    <property type="nucleotide sequence ID" value="NZ_FOQD01000001.1"/>
</dbReference>
<organism evidence="2 3">
    <name type="scientific">Planctomicrobium piriforme</name>
    <dbReference type="NCBI Taxonomy" id="1576369"/>
    <lineage>
        <taxon>Bacteria</taxon>
        <taxon>Pseudomonadati</taxon>
        <taxon>Planctomycetota</taxon>
        <taxon>Planctomycetia</taxon>
        <taxon>Planctomycetales</taxon>
        <taxon>Planctomycetaceae</taxon>
        <taxon>Planctomicrobium</taxon>
    </lineage>
</organism>
<name>A0A1I3B804_9PLAN</name>
<dbReference type="EMBL" id="FOQD01000001">
    <property type="protein sequence ID" value="SFH58455.1"/>
    <property type="molecule type" value="Genomic_DNA"/>
</dbReference>
<keyword evidence="1" id="KW-0812">Transmembrane</keyword>
<evidence type="ECO:0008006" key="4">
    <source>
        <dbReference type="Google" id="ProtNLM"/>
    </source>
</evidence>
<feature type="transmembrane region" description="Helical" evidence="1">
    <location>
        <begin position="301"/>
        <end position="319"/>
    </location>
</feature>
<feature type="transmembrane region" description="Helical" evidence="1">
    <location>
        <begin position="139"/>
        <end position="159"/>
    </location>
</feature>
<feature type="transmembrane region" description="Helical" evidence="1">
    <location>
        <begin position="165"/>
        <end position="188"/>
    </location>
</feature>
<reference evidence="3" key="1">
    <citation type="submission" date="2016-10" db="EMBL/GenBank/DDBJ databases">
        <authorList>
            <person name="Varghese N."/>
            <person name="Submissions S."/>
        </authorList>
    </citation>
    <scope>NUCLEOTIDE SEQUENCE [LARGE SCALE GENOMIC DNA]</scope>
    <source>
        <strain evidence="3">DSM 26348</strain>
    </source>
</reference>
<proteinExistence type="predicted"/>
<feature type="transmembrane region" description="Helical" evidence="1">
    <location>
        <begin position="62"/>
        <end position="83"/>
    </location>
</feature>
<keyword evidence="1" id="KW-0472">Membrane</keyword>
<feature type="transmembrane region" description="Helical" evidence="1">
    <location>
        <begin position="31"/>
        <end position="50"/>
    </location>
</feature>
<evidence type="ECO:0000256" key="1">
    <source>
        <dbReference type="SAM" id="Phobius"/>
    </source>
</evidence>
<evidence type="ECO:0000313" key="3">
    <source>
        <dbReference type="Proteomes" id="UP000199518"/>
    </source>
</evidence>
<feature type="transmembrane region" description="Helical" evidence="1">
    <location>
        <begin position="234"/>
        <end position="252"/>
    </location>
</feature>
<feature type="transmembrane region" description="Helical" evidence="1">
    <location>
        <begin position="436"/>
        <end position="454"/>
    </location>
</feature>
<sequence length="479" mass="50745">MLHLLIIAVLLLVLACVVKMLGSGRARLGQGLIATGSLIALGLLVLQALAKTASATPDWLTTDAVSLAAAAVAIFSCLIVSLLDSSPTRNSAACWSGGLLVLGGIASTPLLLWGSLQFSVLALLFYGRTQSDKPASLPVRHASVLTGCVLFAAGMLLQLKFPDTSAWGVCGTAMLVCGLGGMLRWFPFPRVATATSDGDASLAVIGQRLLPTMTAAVVLWRLAELHSFSQQQGFVLAIAAMFTLTICSARLLQESLLSRRKTLTLLSTFSFLIVAVCLQNWELTHVARDWASSSNLPTGRTLFISILVSETAALLLSLCGQRLLQANGDNSDVAETLAGAMFQKPLASLPLLVGVFSQAGVAPLPGFWWRFGLIAACLLPHRQSTLTRVMEGDNGFSLLAVVLLVLIIINSLGQLRLVQRVLFDEPFRVRDGRVNWGVRLATGVALAALLFVASRPLSLENKPVAEPASDVAELSLSVP</sequence>